<dbReference type="AlphaFoldDB" id="A0A4U5TSN3"/>
<keyword evidence="3" id="KW-1185">Reference proteome</keyword>
<accession>A0A4U5TSN3</accession>
<sequence length="216" mass="23509">MKTYFKLTGIIVFSIFCLTSCDDEPLSDDFELNNPSTPGGIDVPSESILGTWEVSDQNIDITQNLFIEFQGESVNEVQTLNMNQESGDITITFTDDGQFTSSGTATLVITGEQSGTSIPEMTETGVNNFASGTWSVSGGVLTLVSDQGEENYTIVSFNSPNMELFTDEELPSFSTILESGGVPDITDLLTGFEDFPDFSFDIEQDFQAELSLSKVE</sequence>
<dbReference type="OrthoDB" id="1426588at2"/>
<evidence type="ECO:0000259" key="1">
    <source>
        <dbReference type="Pfam" id="PF13648"/>
    </source>
</evidence>
<evidence type="ECO:0000313" key="2">
    <source>
        <dbReference type="EMBL" id="TKS57156.1"/>
    </source>
</evidence>
<dbReference type="Proteomes" id="UP000306552">
    <property type="component" value="Unassembled WGS sequence"/>
</dbReference>
<protein>
    <recommendedName>
        <fullName evidence="1">Lipocalin-like domain-containing protein</fullName>
    </recommendedName>
</protein>
<evidence type="ECO:0000313" key="3">
    <source>
        <dbReference type="Proteomes" id="UP000306552"/>
    </source>
</evidence>
<dbReference type="Pfam" id="PF13648">
    <property type="entry name" value="Lipocalin_4"/>
    <property type="match status" value="1"/>
</dbReference>
<name>A0A4U5TSN3_9FLAO</name>
<organism evidence="2 3">
    <name type="scientific">Mesohalobacter halotolerans</name>
    <dbReference type="NCBI Taxonomy" id="1883405"/>
    <lineage>
        <taxon>Bacteria</taxon>
        <taxon>Pseudomonadati</taxon>
        <taxon>Bacteroidota</taxon>
        <taxon>Flavobacteriia</taxon>
        <taxon>Flavobacteriales</taxon>
        <taxon>Flavobacteriaceae</taxon>
        <taxon>Mesohalobacter</taxon>
    </lineage>
</organism>
<comment type="caution">
    <text evidence="2">The sequence shown here is derived from an EMBL/GenBank/DDBJ whole genome shotgun (WGS) entry which is preliminary data.</text>
</comment>
<reference evidence="2 3" key="1">
    <citation type="submission" date="2019-04" db="EMBL/GenBank/DDBJ databases">
        <title>Psychroflexus halotolerans sp. nov., isolated from a marine solar saltern.</title>
        <authorList>
            <person name="Feng X."/>
        </authorList>
    </citation>
    <scope>NUCLEOTIDE SEQUENCE [LARGE SCALE GENOMIC DNA]</scope>
    <source>
        <strain evidence="2 3">WDS2C27</strain>
    </source>
</reference>
<feature type="domain" description="Lipocalin-like" evidence="1">
    <location>
        <begin position="48"/>
        <end position="163"/>
    </location>
</feature>
<dbReference type="RefSeq" id="WP_138930859.1">
    <property type="nucleotide sequence ID" value="NZ_SWMU01000001.1"/>
</dbReference>
<dbReference type="EMBL" id="SWMU01000001">
    <property type="protein sequence ID" value="TKS57156.1"/>
    <property type="molecule type" value="Genomic_DNA"/>
</dbReference>
<gene>
    <name evidence="2" type="ORF">FCN74_01690</name>
</gene>
<dbReference type="InterPro" id="IPR024311">
    <property type="entry name" value="Lipocalin-like"/>
</dbReference>
<proteinExistence type="predicted"/>